<dbReference type="GO" id="GO:0055085">
    <property type="term" value="P:transmembrane transport"/>
    <property type="evidence" value="ECO:0007669"/>
    <property type="project" value="InterPro"/>
</dbReference>
<protein>
    <submittedName>
        <fullName evidence="8">Anion transporter</fullName>
    </submittedName>
</protein>
<evidence type="ECO:0000313" key="8">
    <source>
        <dbReference type="EMBL" id="MBA5607763.1"/>
    </source>
</evidence>
<name>A0A7W2EKV4_9BURK</name>
<accession>A0A7W2EKV4</accession>
<evidence type="ECO:0000256" key="1">
    <source>
        <dbReference type="ARBA" id="ARBA00004141"/>
    </source>
</evidence>
<dbReference type="InterPro" id="IPR051475">
    <property type="entry name" value="Diverse_Ion_Transporter"/>
</dbReference>
<comment type="caution">
    <text evidence="8">The sequence shown here is derived from an EMBL/GenBank/DDBJ whole genome shotgun (WGS) entry which is preliminary data.</text>
</comment>
<feature type="transmembrane region" description="Helical" evidence="6">
    <location>
        <begin position="260"/>
        <end position="283"/>
    </location>
</feature>
<dbReference type="Pfam" id="PF03600">
    <property type="entry name" value="CitMHS"/>
    <property type="match status" value="1"/>
</dbReference>
<keyword evidence="4 6" id="KW-1133">Transmembrane helix</keyword>
<feature type="transmembrane region" description="Helical" evidence="6">
    <location>
        <begin position="295"/>
        <end position="317"/>
    </location>
</feature>
<organism evidence="8 9">
    <name type="scientific">Rugamonas fusca</name>
    <dbReference type="NCBI Taxonomy" id="2758568"/>
    <lineage>
        <taxon>Bacteria</taxon>
        <taxon>Pseudomonadati</taxon>
        <taxon>Pseudomonadota</taxon>
        <taxon>Betaproteobacteria</taxon>
        <taxon>Burkholderiales</taxon>
        <taxon>Oxalobacteraceae</taxon>
        <taxon>Telluria group</taxon>
        <taxon>Rugamonas</taxon>
    </lineage>
</organism>
<evidence type="ECO:0000259" key="7">
    <source>
        <dbReference type="Pfam" id="PF03600"/>
    </source>
</evidence>
<keyword evidence="9" id="KW-1185">Reference proteome</keyword>
<dbReference type="EMBL" id="JACEZS010000021">
    <property type="protein sequence ID" value="MBA5607763.1"/>
    <property type="molecule type" value="Genomic_DNA"/>
</dbReference>
<evidence type="ECO:0000256" key="3">
    <source>
        <dbReference type="ARBA" id="ARBA00022692"/>
    </source>
</evidence>
<proteinExistence type="predicted"/>
<dbReference type="RefSeq" id="WP_182219967.1">
    <property type="nucleotide sequence ID" value="NZ_JACEZS010000021.1"/>
</dbReference>
<feature type="transmembrane region" description="Helical" evidence="6">
    <location>
        <begin position="48"/>
        <end position="72"/>
    </location>
</feature>
<evidence type="ECO:0000256" key="4">
    <source>
        <dbReference type="ARBA" id="ARBA00022989"/>
    </source>
</evidence>
<dbReference type="AlphaFoldDB" id="A0A7W2EKV4"/>
<comment type="subcellular location">
    <subcellularLocation>
        <location evidence="1">Membrane</location>
        <topology evidence="1">Multi-pass membrane protein</topology>
    </subcellularLocation>
</comment>
<sequence length="381" mass="41993">MPEMTKPVTTPSFLSQISKPFLRDRLMHLLLIVAIALSFLSPHPVQEYLIWIDWHTIATLAGMLLLTTGIEASGYLEHLGRVIINRLRQERALALFLVTASTVLSTVLTNDIALFIVVPLTVGLTGISNLPIGRLVIFEALAVNAGSLLTPIGNPQNILLWQRSHLSFADFTWQMVPLALAIFALLLLATWLCFPKQAIHTELKDDATSYSVALLRTCALLYAAFLATVELGHPGWGLVGVGVAVLLFCREIVAKVDWCLILVFILMFVDIHLLSRLAFVQAWVEGIPQFTQLQLYLAALLGSQVISNVPATIMLVQYSTAYKVLAYGVNAGGFGLAIGSLANIIALRMTPERHLWLRFHLYSFPFLVVSALIGWLLLTSL</sequence>
<feature type="transmembrane region" description="Helical" evidence="6">
    <location>
        <begin position="26"/>
        <end position="42"/>
    </location>
</feature>
<feature type="transmembrane region" description="Helical" evidence="6">
    <location>
        <begin position="207"/>
        <end position="229"/>
    </location>
</feature>
<dbReference type="PANTHER" id="PTHR43568">
    <property type="entry name" value="P PROTEIN"/>
    <property type="match status" value="1"/>
</dbReference>
<dbReference type="Proteomes" id="UP000566711">
    <property type="component" value="Unassembled WGS sequence"/>
</dbReference>
<feature type="domain" description="Citrate transporter-like" evidence="7">
    <location>
        <begin position="31"/>
        <end position="316"/>
    </location>
</feature>
<dbReference type="InterPro" id="IPR004680">
    <property type="entry name" value="Cit_transptr-like_dom"/>
</dbReference>
<evidence type="ECO:0000256" key="6">
    <source>
        <dbReference type="SAM" id="Phobius"/>
    </source>
</evidence>
<evidence type="ECO:0000256" key="2">
    <source>
        <dbReference type="ARBA" id="ARBA00022448"/>
    </source>
</evidence>
<feature type="transmembrane region" description="Helical" evidence="6">
    <location>
        <begin position="235"/>
        <end position="253"/>
    </location>
</feature>
<keyword evidence="2" id="KW-0813">Transport</keyword>
<feature type="transmembrane region" description="Helical" evidence="6">
    <location>
        <begin position="171"/>
        <end position="195"/>
    </location>
</feature>
<gene>
    <name evidence="8" type="ORF">H3H36_20625</name>
</gene>
<keyword evidence="5 6" id="KW-0472">Membrane</keyword>
<keyword evidence="3 6" id="KW-0812">Transmembrane</keyword>
<evidence type="ECO:0000256" key="5">
    <source>
        <dbReference type="ARBA" id="ARBA00023136"/>
    </source>
</evidence>
<feature type="transmembrane region" description="Helical" evidence="6">
    <location>
        <begin position="324"/>
        <end position="347"/>
    </location>
</feature>
<dbReference type="PANTHER" id="PTHR43568:SF1">
    <property type="entry name" value="P PROTEIN"/>
    <property type="match status" value="1"/>
</dbReference>
<dbReference type="GO" id="GO:0016020">
    <property type="term" value="C:membrane"/>
    <property type="evidence" value="ECO:0007669"/>
    <property type="project" value="UniProtKB-SubCell"/>
</dbReference>
<feature type="transmembrane region" description="Helical" evidence="6">
    <location>
        <begin position="93"/>
        <end position="118"/>
    </location>
</feature>
<reference evidence="8 9" key="1">
    <citation type="submission" date="2020-07" db="EMBL/GenBank/DDBJ databases">
        <title>Novel species isolated from subtropical streams in China.</title>
        <authorList>
            <person name="Lu H."/>
        </authorList>
    </citation>
    <scope>NUCLEOTIDE SEQUENCE [LARGE SCALE GENOMIC DNA]</scope>
    <source>
        <strain evidence="8 9">FT3S</strain>
    </source>
</reference>
<feature type="transmembrane region" description="Helical" evidence="6">
    <location>
        <begin position="359"/>
        <end position="378"/>
    </location>
</feature>
<evidence type="ECO:0000313" key="9">
    <source>
        <dbReference type="Proteomes" id="UP000566711"/>
    </source>
</evidence>